<sequence>MVTTAQRPIQTNLESNRVQDLELILETLTQKILTYVTKADSEDGSVGTPQTPHNLVKLFNVPEEGQGLQDLFDQVDNILNHSVVTWNKGFMDKLYASTNPVGIASDLLLSILNTNSHVFTVSPALTIIEKKTSHEYAKLFGFSSPYSGGLTFPGGSYSNSTSLTTARSKLYPETKRYGNGSHKFVIFASSHAHYSIEKAAIFCGFGSDAVIRVSVTKDGRMIPEDLEKKIIQAKENGFTPLYVNATAGTTVYGTFDDFNAIADIAEKYGLWFHIDGSWGGNIAFSEKYRYKLSGSERANSITVNPHKALGVPATCSFLLFPDQRVLQEANSLQAPYLFHNNFSSEENYDLADGTMGCGRRPDAVKLYLGWRWFGTQGYRDRIDYAISLSKYLAEQVLSKNELVLVSEFPPPFLQICFYYAPNGVLSEIPNENTNATRFIAKRLHETGKFLVDYAPEHGKDSRGEFFRVVVNSPIVTSDSIDELISSILTLGQQYQTR</sequence>
<dbReference type="GO" id="GO:0005737">
    <property type="term" value="C:cytoplasm"/>
    <property type="evidence" value="ECO:0007669"/>
    <property type="project" value="TreeGrafter"/>
</dbReference>
<evidence type="ECO:0000256" key="2">
    <source>
        <dbReference type="ARBA" id="ARBA00009533"/>
    </source>
</evidence>
<dbReference type="PANTHER" id="PTHR45677">
    <property type="entry name" value="GLUTAMATE DECARBOXYLASE-RELATED"/>
    <property type="match status" value="1"/>
</dbReference>
<proteinExistence type="inferred from homology"/>
<dbReference type="GO" id="GO:0030170">
    <property type="term" value="F:pyridoxal phosphate binding"/>
    <property type="evidence" value="ECO:0007669"/>
    <property type="project" value="InterPro"/>
</dbReference>
<comment type="similarity">
    <text evidence="2 7">Belongs to the group II decarboxylase family.</text>
</comment>
<dbReference type="RefSeq" id="XP_031856047.1">
    <property type="nucleotide sequence ID" value="XM_032000156.1"/>
</dbReference>
<evidence type="ECO:0000256" key="5">
    <source>
        <dbReference type="ARBA" id="ARBA00023239"/>
    </source>
</evidence>
<dbReference type="InterPro" id="IPR015421">
    <property type="entry name" value="PyrdxlP-dep_Trfase_major"/>
</dbReference>
<protein>
    <recommendedName>
        <fullName evidence="10">Aminotransferase class V domain-containing protein</fullName>
    </recommendedName>
</protein>
<accession>A0A5E8C235</accession>
<dbReference type="GO" id="GO:0016831">
    <property type="term" value="F:carboxy-lyase activity"/>
    <property type="evidence" value="ECO:0007669"/>
    <property type="project" value="UniProtKB-KW"/>
</dbReference>
<evidence type="ECO:0000256" key="6">
    <source>
        <dbReference type="PIRSR" id="PIRSR602129-50"/>
    </source>
</evidence>
<gene>
    <name evidence="8" type="ORF">SAPINGB_P005442</name>
</gene>
<evidence type="ECO:0008006" key="10">
    <source>
        <dbReference type="Google" id="ProtNLM"/>
    </source>
</evidence>
<evidence type="ECO:0000256" key="3">
    <source>
        <dbReference type="ARBA" id="ARBA00022793"/>
    </source>
</evidence>
<dbReference type="Gene3D" id="3.90.1150.170">
    <property type="match status" value="1"/>
</dbReference>
<dbReference type="InterPro" id="IPR002129">
    <property type="entry name" value="PyrdxlP-dep_de-COase"/>
</dbReference>
<dbReference type="Gene3D" id="3.40.640.10">
    <property type="entry name" value="Type I PLP-dependent aspartate aminotransferase-like (Major domain)"/>
    <property type="match status" value="1"/>
</dbReference>
<dbReference type="SUPFAM" id="SSF53383">
    <property type="entry name" value="PLP-dependent transferases"/>
    <property type="match status" value="1"/>
</dbReference>
<evidence type="ECO:0000313" key="9">
    <source>
        <dbReference type="Proteomes" id="UP000398389"/>
    </source>
</evidence>
<comment type="cofactor">
    <cofactor evidence="1 6 7">
        <name>pyridoxal 5'-phosphate</name>
        <dbReference type="ChEBI" id="CHEBI:597326"/>
    </cofactor>
</comment>
<dbReference type="InterPro" id="IPR015424">
    <property type="entry name" value="PyrdxlP-dep_Trfase"/>
</dbReference>
<keyword evidence="9" id="KW-1185">Reference proteome</keyword>
<feature type="modified residue" description="N6-(pyridoxal phosphate)lysine" evidence="6">
    <location>
        <position position="307"/>
    </location>
</feature>
<evidence type="ECO:0000256" key="1">
    <source>
        <dbReference type="ARBA" id="ARBA00001933"/>
    </source>
</evidence>
<dbReference type="Pfam" id="PF00282">
    <property type="entry name" value="Pyridoxal_deC"/>
    <property type="match status" value="1"/>
</dbReference>
<dbReference type="AlphaFoldDB" id="A0A5E8C235"/>
<dbReference type="OrthoDB" id="2161780at2759"/>
<reference evidence="8 9" key="1">
    <citation type="submission" date="2019-09" db="EMBL/GenBank/DDBJ databases">
        <authorList>
            <person name="Brejova B."/>
        </authorList>
    </citation>
    <scope>NUCLEOTIDE SEQUENCE [LARGE SCALE GENOMIC DNA]</scope>
</reference>
<evidence type="ECO:0000256" key="7">
    <source>
        <dbReference type="RuleBase" id="RU000382"/>
    </source>
</evidence>
<dbReference type="GeneID" id="43584256"/>
<dbReference type="PANTHER" id="PTHR45677:SF8">
    <property type="entry name" value="CYSTEINE SULFINIC ACID DECARBOXYLASE"/>
    <property type="match status" value="1"/>
</dbReference>
<keyword evidence="3" id="KW-0210">Decarboxylase</keyword>
<evidence type="ECO:0000256" key="4">
    <source>
        <dbReference type="ARBA" id="ARBA00022898"/>
    </source>
</evidence>
<keyword evidence="4 6" id="KW-0663">Pyridoxal phosphate</keyword>
<dbReference type="EMBL" id="CABVLU010000004">
    <property type="protein sequence ID" value="VVT56955.1"/>
    <property type="molecule type" value="Genomic_DNA"/>
</dbReference>
<dbReference type="GO" id="GO:0019752">
    <property type="term" value="P:carboxylic acid metabolic process"/>
    <property type="evidence" value="ECO:0007669"/>
    <property type="project" value="InterPro"/>
</dbReference>
<keyword evidence="5 7" id="KW-0456">Lyase</keyword>
<name>A0A5E8C235_9ASCO</name>
<dbReference type="Proteomes" id="UP000398389">
    <property type="component" value="Unassembled WGS sequence"/>
</dbReference>
<evidence type="ECO:0000313" key="8">
    <source>
        <dbReference type="EMBL" id="VVT56955.1"/>
    </source>
</evidence>
<organism evidence="8 9">
    <name type="scientific">Magnusiomyces paraingens</name>
    <dbReference type="NCBI Taxonomy" id="2606893"/>
    <lineage>
        <taxon>Eukaryota</taxon>
        <taxon>Fungi</taxon>
        <taxon>Dikarya</taxon>
        <taxon>Ascomycota</taxon>
        <taxon>Saccharomycotina</taxon>
        <taxon>Dipodascomycetes</taxon>
        <taxon>Dipodascales</taxon>
        <taxon>Dipodascaceae</taxon>
        <taxon>Magnusiomyces</taxon>
    </lineage>
</organism>